<evidence type="ECO:0000259" key="7">
    <source>
        <dbReference type="Pfam" id="PF00248"/>
    </source>
</evidence>
<proteinExistence type="inferred from homology"/>
<dbReference type="PANTHER" id="PTHR43827">
    <property type="entry name" value="2,5-DIKETO-D-GLUCONIC ACID REDUCTASE"/>
    <property type="match status" value="1"/>
</dbReference>
<sequence length="260" mass="29006">MAMLLSNAIRLPKISYTAEGYRNEASIGAALSRLLPAHSLTRQDVFITSKLAPRSQGYERCQAAVAASLKALQTDYIDLYLIHWPGASGLEPDDPRHAQLRADSWRALEQLLAEGTLRAIGVSNYGVPHLQQLLDTCQTAPHVNQVEVHPYFQQKELREFCGQHKIHVQAYSSLGTTVEVSPLLVDPVVQQVAQEVGRTPAQVLLKWALQHSLSVIPKSTNPQHMRENLELEFSLNDQQMALLDGLERNTKFAWDSRVVA</sequence>
<comment type="caution">
    <text evidence="8">The sequence shown here is derived from an EMBL/GenBank/DDBJ whole genome shotgun (WGS) entry which is preliminary data.</text>
</comment>
<dbReference type="EMBL" id="VIIS01001714">
    <property type="protein sequence ID" value="KAF0293963.1"/>
    <property type="molecule type" value="Genomic_DNA"/>
</dbReference>
<feature type="site" description="Lowers pKa of active site Tyr" evidence="6">
    <location>
        <position position="50"/>
    </location>
</feature>
<gene>
    <name evidence="8" type="ORF">FJT64_008352</name>
</gene>
<dbReference type="CDD" id="cd19136">
    <property type="entry name" value="AKR_DrGR-like"/>
    <property type="match status" value="1"/>
</dbReference>
<dbReference type="SUPFAM" id="SSF51430">
    <property type="entry name" value="NAD(P)-linked oxidoreductase"/>
    <property type="match status" value="1"/>
</dbReference>
<evidence type="ECO:0000256" key="5">
    <source>
        <dbReference type="PIRSR" id="PIRSR000097-2"/>
    </source>
</evidence>
<feature type="domain" description="NADP-dependent oxidoreductase" evidence="7">
    <location>
        <begin position="17"/>
        <end position="246"/>
    </location>
</feature>
<feature type="active site" description="Proton donor" evidence="4">
    <location>
        <position position="21"/>
    </location>
</feature>
<reference evidence="8 9" key="1">
    <citation type="submission" date="2019-07" db="EMBL/GenBank/DDBJ databases">
        <title>Draft genome assembly of a fouling barnacle, Amphibalanus amphitrite (Darwin, 1854): The first reference genome for Thecostraca.</title>
        <authorList>
            <person name="Kim W."/>
        </authorList>
    </citation>
    <scope>NUCLEOTIDE SEQUENCE [LARGE SCALE GENOMIC DNA]</scope>
    <source>
        <strain evidence="8">SNU_AA5</strain>
        <tissue evidence="8">Soma without cirri and trophi</tissue>
    </source>
</reference>
<keyword evidence="2" id="KW-0521">NADP</keyword>
<dbReference type="GO" id="GO:0016616">
    <property type="term" value="F:oxidoreductase activity, acting on the CH-OH group of donors, NAD or NADP as acceptor"/>
    <property type="evidence" value="ECO:0007669"/>
    <property type="project" value="UniProtKB-ARBA"/>
</dbReference>
<dbReference type="InterPro" id="IPR020471">
    <property type="entry name" value="AKR"/>
</dbReference>
<evidence type="ECO:0000256" key="2">
    <source>
        <dbReference type="ARBA" id="ARBA00022857"/>
    </source>
</evidence>
<dbReference type="PANTHER" id="PTHR43827:SF3">
    <property type="entry name" value="NADP-DEPENDENT OXIDOREDUCTASE DOMAIN-CONTAINING PROTEIN"/>
    <property type="match status" value="1"/>
</dbReference>
<keyword evidence="3" id="KW-0560">Oxidoreductase</keyword>
<protein>
    <submittedName>
        <fullName evidence="8">9,11-endoperoxide prostaglandin H2 reductase</fullName>
    </submittedName>
</protein>
<dbReference type="Pfam" id="PF00248">
    <property type="entry name" value="Aldo_ket_red"/>
    <property type="match status" value="1"/>
</dbReference>
<comment type="similarity">
    <text evidence="1">Belongs to the aldo/keto reductase family.</text>
</comment>
<dbReference type="PRINTS" id="PR00069">
    <property type="entry name" value="ALDKETRDTASE"/>
</dbReference>
<organism evidence="8 9">
    <name type="scientific">Amphibalanus amphitrite</name>
    <name type="common">Striped barnacle</name>
    <name type="synonym">Balanus amphitrite</name>
    <dbReference type="NCBI Taxonomy" id="1232801"/>
    <lineage>
        <taxon>Eukaryota</taxon>
        <taxon>Metazoa</taxon>
        <taxon>Ecdysozoa</taxon>
        <taxon>Arthropoda</taxon>
        <taxon>Crustacea</taxon>
        <taxon>Multicrustacea</taxon>
        <taxon>Cirripedia</taxon>
        <taxon>Thoracica</taxon>
        <taxon>Thoracicalcarea</taxon>
        <taxon>Balanomorpha</taxon>
        <taxon>Balanoidea</taxon>
        <taxon>Balanidae</taxon>
        <taxon>Amphibalaninae</taxon>
        <taxon>Amphibalanus</taxon>
    </lineage>
</organism>
<dbReference type="AlphaFoldDB" id="A0A6A4VJZ6"/>
<evidence type="ECO:0000313" key="8">
    <source>
        <dbReference type="EMBL" id="KAF0293963.1"/>
    </source>
</evidence>
<dbReference type="PIRSF" id="PIRSF000097">
    <property type="entry name" value="AKR"/>
    <property type="match status" value="1"/>
</dbReference>
<dbReference type="InterPro" id="IPR036812">
    <property type="entry name" value="NAD(P)_OxRdtase_dom_sf"/>
</dbReference>
<keyword evidence="9" id="KW-1185">Reference proteome</keyword>
<feature type="binding site" evidence="5">
    <location>
        <position position="83"/>
    </location>
    <ligand>
        <name>substrate</name>
    </ligand>
</feature>
<evidence type="ECO:0000256" key="4">
    <source>
        <dbReference type="PIRSR" id="PIRSR000097-1"/>
    </source>
</evidence>
<name>A0A6A4VJZ6_AMPAM</name>
<accession>A0A6A4VJZ6</accession>
<dbReference type="InterPro" id="IPR023210">
    <property type="entry name" value="NADP_OxRdtase_dom"/>
</dbReference>
<dbReference type="Gene3D" id="3.20.20.100">
    <property type="entry name" value="NADP-dependent oxidoreductase domain"/>
    <property type="match status" value="1"/>
</dbReference>
<dbReference type="Proteomes" id="UP000440578">
    <property type="component" value="Unassembled WGS sequence"/>
</dbReference>
<dbReference type="OrthoDB" id="416253at2759"/>
<evidence type="ECO:0000256" key="3">
    <source>
        <dbReference type="ARBA" id="ARBA00023002"/>
    </source>
</evidence>
<evidence type="ECO:0000256" key="1">
    <source>
        <dbReference type="ARBA" id="ARBA00007905"/>
    </source>
</evidence>
<evidence type="ECO:0000313" key="9">
    <source>
        <dbReference type="Proteomes" id="UP000440578"/>
    </source>
</evidence>
<dbReference type="FunFam" id="3.20.20.100:FF:000002">
    <property type="entry name" value="2,5-diketo-D-gluconic acid reductase A"/>
    <property type="match status" value="1"/>
</dbReference>
<evidence type="ECO:0000256" key="6">
    <source>
        <dbReference type="PIRSR" id="PIRSR000097-3"/>
    </source>
</evidence>